<dbReference type="SUPFAM" id="SSF103481">
    <property type="entry name" value="Multidrug resistance efflux transporter EmrE"/>
    <property type="match status" value="2"/>
</dbReference>
<dbReference type="PANTHER" id="PTHR31218">
    <property type="entry name" value="WAT1-RELATED PROTEIN"/>
    <property type="match status" value="1"/>
</dbReference>
<feature type="transmembrane region" description="Helical" evidence="6">
    <location>
        <begin position="204"/>
        <end position="225"/>
    </location>
</feature>
<dbReference type="GO" id="GO:0016020">
    <property type="term" value="C:membrane"/>
    <property type="evidence" value="ECO:0007669"/>
    <property type="project" value="UniProtKB-SubCell"/>
</dbReference>
<protein>
    <recommendedName>
        <fullName evidence="6">WAT1-related protein</fullName>
    </recommendedName>
</protein>
<feature type="transmembrane region" description="Helical" evidence="6">
    <location>
        <begin position="268"/>
        <end position="288"/>
    </location>
</feature>
<dbReference type="Proteomes" id="UP001237642">
    <property type="component" value="Unassembled WGS sequence"/>
</dbReference>
<dbReference type="GO" id="GO:0022857">
    <property type="term" value="F:transmembrane transporter activity"/>
    <property type="evidence" value="ECO:0007669"/>
    <property type="project" value="InterPro"/>
</dbReference>
<reference evidence="8" key="2">
    <citation type="submission" date="2023-05" db="EMBL/GenBank/DDBJ databases">
        <authorList>
            <person name="Schelkunov M.I."/>
        </authorList>
    </citation>
    <scope>NUCLEOTIDE SEQUENCE</scope>
    <source>
        <strain evidence="8">Hsosn_3</strain>
        <tissue evidence="8">Leaf</tissue>
    </source>
</reference>
<dbReference type="EMBL" id="JAUIZM010000009">
    <property type="protein sequence ID" value="KAK1365781.1"/>
    <property type="molecule type" value="Genomic_DNA"/>
</dbReference>
<gene>
    <name evidence="8" type="ORF">POM88_041342</name>
</gene>
<keyword evidence="3 6" id="KW-0812">Transmembrane</keyword>
<evidence type="ECO:0000256" key="4">
    <source>
        <dbReference type="ARBA" id="ARBA00022989"/>
    </source>
</evidence>
<dbReference type="AlphaFoldDB" id="A0AAD8HET3"/>
<organism evidence="8 9">
    <name type="scientific">Heracleum sosnowskyi</name>
    <dbReference type="NCBI Taxonomy" id="360622"/>
    <lineage>
        <taxon>Eukaryota</taxon>
        <taxon>Viridiplantae</taxon>
        <taxon>Streptophyta</taxon>
        <taxon>Embryophyta</taxon>
        <taxon>Tracheophyta</taxon>
        <taxon>Spermatophyta</taxon>
        <taxon>Magnoliopsida</taxon>
        <taxon>eudicotyledons</taxon>
        <taxon>Gunneridae</taxon>
        <taxon>Pentapetalae</taxon>
        <taxon>asterids</taxon>
        <taxon>campanulids</taxon>
        <taxon>Apiales</taxon>
        <taxon>Apiaceae</taxon>
        <taxon>Apioideae</taxon>
        <taxon>apioid superclade</taxon>
        <taxon>Tordylieae</taxon>
        <taxon>Tordyliinae</taxon>
        <taxon>Heracleum</taxon>
    </lineage>
</organism>
<dbReference type="InterPro" id="IPR030184">
    <property type="entry name" value="WAT1-related"/>
</dbReference>
<feature type="domain" description="EamA" evidence="7">
    <location>
        <begin position="16"/>
        <end position="146"/>
    </location>
</feature>
<accession>A0AAD8HET3</accession>
<feature type="transmembrane region" description="Helical" evidence="6">
    <location>
        <begin position="237"/>
        <end position="256"/>
    </location>
</feature>
<proteinExistence type="inferred from homology"/>
<evidence type="ECO:0000256" key="1">
    <source>
        <dbReference type="ARBA" id="ARBA00004141"/>
    </source>
</evidence>
<evidence type="ECO:0000256" key="3">
    <source>
        <dbReference type="ARBA" id="ARBA00022692"/>
    </source>
</evidence>
<name>A0AAD8HET3_9APIA</name>
<evidence type="ECO:0000256" key="5">
    <source>
        <dbReference type="ARBA" id="ARBA00023136"/>
    </source>
</evidence>
<feature type="transmembrane region" description="Helical" evidence="6">
    <location>
        <begin position="68"/>
        <end position="90"/>
    </location>
</feature>
<feature type="transmembrane region" description="Helical" evidence="6">
    <location>
        <begin position="96"/>
        <end position="118"/>
    </location>
</feature>
<feature type="transmembrane region" description="Helical" evidence="6">
    <location>
        <begin position="172"/>
        <end position="197"/>
    </location>
</feature>
<feature type="transmembrane region" description="Helical" evidence="6">
    <location>
        <begin position="36"/>
        <end position="56"/>
    </location>
</feature>
<dbReference type="Pfam" id="PF00892">
    <property type="entry name" value="EamA"/>
    <property type="match status" value="1"/>
</dbReference>
<sequence length="346" mass="37743">MSVLPFTGMVIVQVAMVGQMVTGKQAMLDGMTNFTFVFYFNALSFLILLFSLFLFPKSNNLPPLTYALVWRCILFGILGFATQITGYTGIQYASATLASSMLNLIPGFTFILTIIFRLEKADFRSSSAQAKLIGTVVSILGAFIVTLYEGPRILKNTSSQNSTENLTQSQDWILGGLLLAMTSLFASLFIIAQALILKKHTSKLVVSLFYSSTIAILSALLSLMVEKDFSSWSLQSNIRIMAVIYAGLFGASFQVTVSSWCMQRTGPLFVVMFHPLGIIISSIIGVTFLGDAFYLGSLVGSIVIIFGVYTVIWGIAKERKVVEATSITSPLLQDNPNVEDTTLLAP</sequence>
<keyword evidence="9" id="KW-1185">Reference proteome</keyword>
<comment type="similarity">
    <text evidence="2 6">Belongs to the drug/metabolite transporter (DMT) superfamily. Plant drug/metabolite exporter (P-DME) (TC 2.A.7.4) family.</text>
</comment>
<dbReference type="InterPro" id="IPR037185">
    <property type="entry name" value="EmrE-like"/>
</dbReference>
<comment type="subcellular location">
    <subcellularLocation>
        <location evidence="1 6">Membrane</location>
        <topology evidence="1 6">Multi-pass membrane protein</topology>
    </subcellularLocation>
</comment>
<dbReference type="InterPro" id="IPR000620">
    <property type="entry name" value="EamA_dom"/>
</dbReference>
<keyword evidence="4 6" id="KW-1133">Transmembrane helix</keyword>
<evidence type="ECO:0000256" key="2">
    <source>
        <dbReference type="ARBA" id="ARBA00007635"/>
    </source>
</evidence>
<keyword evidence="5 6" id="KW-0472">Membrane</keyword>
<comment type="caution">
    <text evidence="8">The sequence shown here is derived from an EMBL/GenBank/DDBJ whole genome shotgun (WGS) entry which is preliminary data.</text>
</comment>
<evidence type="ECO:0000313" key="8">
    <source>
        <dbReference type="EMBL" id="KAK1365781.1"/>
    </source>
</evidence>
<evidence type="ECO:0000313" key="9">
    <source>
        <dbReference type="Proteomes" id="UP001237642"/>
    </source>
</evidence>
<feature type="transmembrane region" description="Helical" evidence="6">
    <location>
        <begin position="130"/>
        <end position="148"/>
    </location>
</feature>
<evidence type="ECO:0000256" key="6">
    <source>
        <dbReference type="RuleBase" id="RU363077"/>
    </source>
</evidence>
<reference evidence="8" key="1">
    <citation type="submission" date="2023-02" db="EMBL/GenBank/DDBJ databases">
        <title>Genome of toxic invasive species Heracleum sosnowskyi carries increased number of genes despite the absence of recent whole-genome duplications.</title>
        <authorList>
            <person name="Schelkunov M."/>
            <person name="Shtratnikova V."/>
            <person name="Makarenko M."/>
            <person name="Klepikova A."/>
            <person name="Omelchenko D."/>
            <person name="Novikova G."/>
            <person name="Obukhova E."/>
            <person name="Bogdanov V."/>
            <person name="Penin A."/>
            <person name="Logacheva M."/>
        </authorList>
    </citation>
    <scope>NUCLEOTIDE SEQUENCE</scope>
    <source>
        <strain evidence="8">Hsosn_3</strain>
        <tissue evidence="8">Leaf</tissue>
    </source>
</reference>
<evidence type="ECO:0000259" key="7">
    <source>
        <dbReference type="Pfam" id="PF00892"/>
    </source>
</evidence>
<feature type="transmembrane region" description="Helical" evidence="6">
    <location>
        <begin position="294"/>
        <end position="316"/>
    </location>
</feature>